<evidence type="ECO:0000313" key="4">
    <source>
        <dbReference type="Proteomes" id="UP001633002"/>
    </source>
</evidence>
<evidence type="ECO:0000256" key="1">
    <source>
        <dbReference type="SAM" id="MobiDB-lite"/>
    </source>
</evidence>
<name>A0ABD3IFJ7_9MARC</name>
<dbReference type="SUPFAM" id="SSF56672">
    <property type="entry name" value="DNA/RNA polymerases"/>
    <property type="match status" value="1"/>
</dbReference>
<dbReference type="EMBL" id="JBJQOH010000001">
    <property type="protein sequence ID" value="KAL3702525.1"/>
    <property type="molecule type" value="Genomic_DNA"/>
</dbReference>
<feature type="region of interest" description="Disordered" evidence="1">
    <location>
        <begin position="1"/>
        <end position="89"/>
    </location>
</feature>
<feature type="compositionally biased region" description="Polar residues" evidence="1">
    <location>
        <begin position="70"/>
        <end position="79"/>
    </location>
</feature>
<dbReference type="AlphaFoldDB" id="A0ABD3IFJ7"/>
<dbReference type="Proteomes" id="UP001633002">
    <property type="component" value="Unassembled WGS sequence"/>
</dbReference>
<dbReference type="InterPro" id="IPR013103">
    <property type="entry name" value="RVT_2"/>
</dbReference>
<dbReference type="CDD" id="cd09272">
    <property type="entry name" value="RNase_HI_RT_Ty1"/>
    <property type="match status" value="1"/>
</dbReference>
<evidence type="ECO:0000313" key="3">
    <source>
        <dbReference type="EMBL" id="KAL3702525.1"/>
    </source>
</evidence>
<comment type="caution">
    <text evidence="3">The sequence shown here is derived from an EMBL/GenBank/DDBJ whole genome shotgun (WGS) entry which is preliminary data.</text>
</comment>
<dbReference type="Pfam" id="PF07727">
    <property type="entry name" value="RVT_2"/>
    <property type="match status" value="1"/>
</dbReference>
<evidence type="ECO:0000259" key="2">
    <source>
        <dbReference type="Pfam" id="PF07727"/>
    </source>
</evidence>
<organism evidence="3 4">
    <name type="scientific">Riccia sorocarpa</name>
    <dbReference type="NCBI Taxonomy" id="122646"/>
    <lineage>
        <taxon>Eukaryota</taxon>
        <taxon>Viridiplantae</taxon>
        <taxon>Streptophyta</taxon>
        <taxon>Embryophyta</taxon>
        <taxon>Marchantiophyta</taxon>
        <taxon>Marchantiopsida</taxon>
        <taxon>Marchantiidae</taxon>
        <taxon>Marchantiales</taxon>
        <taxon>Ricciaceae</taxon>
        <taxon>Riccia</taxon>
    </lineage>
</organism>
<feature type="domain" description="Reverse transcriptase Ty1/copia-type" evidence="2">
    <location>
        <begin position="136"/>
        <end position="312"/>
    </location>
</feature>
<keyword evidence="4" id="KW-1185">Reference proteome</keyword>
<gene>
    <name evidence="3" type="ORF">R1sor_020547</name>
</gene>
<sequence length="581" mass="65717">MQPNSPAGTAEATNEQQSTENRDDSLGPAADDSADIEDASYLPPITSDEFPEWEETDPDGHLELADDPVVTQSSVNDITAQPRRSGRTTRRPAWLKHYFALSVSVTPEHLSYKQAATHPEWQLAMEREIDAIHRNLTWELVDLPQGKTAITAKWVYRLKDTQDSVKGPTVYKARLVARGFQQKADEDFDETFAPVVRWSTLRAILAMAANGGWNLSHLDVKTAFLHGELKDEVYMSQPTGFVDSQFPNRVCRLRKALYGLRQAPRAWYDRIDRFLIAQGLHRSKSDPNLYIFHEGDKRVFLILYIDDLLLTGIFLSQQAFITRMLADLGMTDCYPHHTLMEEGLILTADMDAPEVLATQYRTIVGKLLYCSNSRPDISHAVSVVSKFMKRPLLPHYQAALRILRYLKGTMALGILFPRDNDPILLGHTDADWAGDKDNRRSTGGYIFHLGGAPISWSAKLQPTVAMSSTEAEYRVLTDASKEACWLRRLFTELGLFLTEPTHILCDNQISIKTARNPVFHARTKHIEVHYHYIREKILDHTVDLAYLSSSEQVADILTKALGRVKFHTHRSQLGVQPLPST</sequence>
<dbReference type="InterPro" id="IPR043502">
    <property type="entry name" value="DNA/RNA_pol_sf"/>
</dbReference>
<dbReference type="PANTHER" id="PTHR11439:SF483">
    <property type="entry name" value="PEPTIDE SYNTHASE GLIP-LIKE, PUTATIVE (AFU_ORTHOLOGUE AFUA_3G12920)-RELATED"/>
    <property type="match status" value="1"/>
</dbReference>
<dbReference type="PANTHER" id="PTHR11439">
    <property type="entry name" value="GAG-POL-RELATED RETROTRANSPOSON"/>
    <property type="match status" value="1"/>
</dbReference>
<accession>A0ABD3IFJ7</accession>
<proteinExistence type="predicted"/>
<feature type="compositionally biased region" description="Polar residues" evidence="1">
    <location>
        <begin position="1"/>
        <end position="19"/>
    </location>
</feature>
<protein>
    <recommendedName>
        <fullName evidence="2">Reverse transcriptase Ty1/copia-type domain-containing protein</fullName>
    </recommendedName>
</protein>
<reference evidence="3 4" key="1">
    <citation type="submission" date="2024-09" db="EMBL/GenBank/DDBJ databases">
        <title>Chromosome-scale assembly of Riccia sorocarpa.</title>
        <authorList>
            <person name="Paukszto L."/>
        </authorList>
    </citation>
    <scope>NUCLEOTIDE SEQUENCE [LARGE SCALE GENOMIC DNA]</scope>
    <source>
        <strain evidence="3">LP-2024</strain>
        <tissue evidence="3">Aerial parts of the thallus</tissue>
    </source>
</reference>